<comment type="catalytic activity">
    <reaction evidence="1">
        <text>ATP + protein L-histidine = ADP + protein N-phospho-L-histidine.</text>
        <dbReference type="EC" id="2.7.13.3"/>
    </reaction>
</comment>
<evidence type="ECO:0000256" key="6">
    <source>
        <dbReference type="ARBA" id="ARBA00022777"/>
    </source>
</evidence>
<accession>A0A0B5DZS5</accession>
<dbReference type="KEGG" id="cid:P73_1496"/>
<evidence type="ECO:0000313" key="11">
    <source>
        <dbReference type="Proteomes" id="UP000031521"/>
    </source>
</evidence>
<dbReference type="GO" id="GO:0004673">
    <property type="term" value="F:protein histidine kinase activity"/>
    <property type="evidence" value="ECO:0007669"/>
    <property type="project" value="UniProtKB-EC"/>
</dbReference>
<dbReference type="Proteomes" id="UP000031521">
    <property type="component" value="Chromosome"/>
</dbReference>
<feature type="transmembrane region" description="Helical" evidence="8">
    <location>
        <begin position="278"/>
        <end position="302"/>
    </location>
</feature>
<feature type="domain" description="Histidine kinase/HSP90-like ATPase" evidence="9">
    <location>
        <begin position="469"/>
        <end position="571"/>
    </location>
</feature>
<dbReference type="EMBL" id="CP004393">
    <property type="protein sequence ID" value="AJE46211.1"/>
    <property type="molecule type" value="Genomic_DNA"/>
</dbReference>
<dbReference type="InterPro" id="IPR011495">
    <property type="entry name" value="Sig_transdc_His_kin_sub2_dim/P"/>
</dbReference>
<evidence type="ECO:0000313" key="10">
    <source>
        <dbReference type="EMBL" id="AJE46211.1"/>
    </source>
</evidence>
<dbReference type="Gene3D" id="3.30.450.20">
    <property type="entry name" value="PAS domain"/>
    <property type="match status" value="2"/>
</dbReference>
<feature type="transmembrane region" description="Helical" evidence="8">
    <location>
        <begin position="12"/>
        <end position="33"/>
    </location>
</feature>
<dbReference type="PANTHER" id="PTHR41523">
    <property type="entry name" value="TWO-COMPONENT SYSTEM SENSOR PROTEIN"/>
    <property type="match status" value="1"/>
</dbReference>
<dbReference type="InterPro" id="IPR036890">
    <property type="entry name" value="HATPase_C_sf"/>
</dbReference>
<dbReference type="OrthoDB" id="9767435at2"/>
<reference evidence="10 11" key="1">
    <citation type="journal article" date="2014" name="Int. J. Syst. Evol. Microbiol.">
        <title>Celeribacter indicus sp. nov., a polycyclic aromatic hydrocarbon-degrading bacterium from deep-sea sediment and reclassification of Huaishuia halophila as Celeribacter halophilus comb. nov.</title>
        <authorList>
            <person name="Lai Q."/>
            <person name="Cao J."/>
            <person name="Yuan J."/>
            <person name="Li F."/>
            <person name="Shao Z."/>
        </authorList>
    </citation>
    <scope>NUCLEOTIDE SEQUENCE [LARGE SCALE GENOMIC DNA]</scope>
    <source>
        <strain evidence="10">P73</strain>
    </source>
</reference>
<dbReference type="RefSeq" id="WP_043869134.1">
    <property type="nucleotide sequence ID" value="NZ_CP004393.1"/>
</dbReference>
<dbReference type="SMART" id="SM00387">
    <property type="entry name" value="HATPase_c"/>
    <property type="match status" value="1"/>
</dbReference>
<keyword evidence="8" id="KW-0812">Transmembrane</keyword>
<keyword evidence="11" id="KW-1185">Reference proteome</keyword>
<dbReference type="Pfam" id="PF07568">
    <property type="entry name" value="HisKA_2"/>
    <property type="match status" value="1"/>
</dbReference>
<dbReference type="CDD" id="cd18773">
    <property type="entry name" value="PDC1_HK_sensor"/>
    <property type="match status" value="1"/>
</dbReference>
<keyword evidence="8" id="KW-0472">Membrane</keyword>
<dbReference type="EC" id="2.7.13.3" evidence="2"/>
<keyword evidence="6 10" id="KW-0418">Kinase</keyword>
<keyword evidence="4" id="KW-0808">Transferase</keyword>
<dbReference type="InterPro" id="IPR003594">
    <property type="entry name" value="HATPase_dom"/>
</dbReference>
<keyword evidence="8" id="KW-1133">Transmembrane helix</keyword>
<evidence type="ECO:0000256" key="1">
    <source>
        <dbReference type="ARBA" id="ARBA00000085"/>
    </source>
</evidence>
<sequence>MIRRLRAGVDSLTVRVAVMLAAALLPIGVIAIAQSRALIRDSRDQSEVNLLALTSEAAANEEALMRTAFGAAQALAGIAPELLSLGDDCHEAMTSFVSDGATFAFAGIVSAEGLALCSSGGEVADLSGTTLYQKMRETPHPRATLSERGAVSGRSVLVVSYPILDEEGRFMGYTAVSQPHVQFFRSLEQLSAERPVDLVTFNEAGEPLSIKNGMEGLEENLPEGRTLDSFVGKPQHAFTARTASGERRVFAYVPIVPGLVYGLGSWDAQNLGLSWNRVTAIVPLLFPVLMWLACLIVVYIAIQRQVIQPTRDLRARMLLFMRSRRIAPVRAQARPAAEFREMDETFVRMANSILHDEAELEDALHDKTVLLREVHHRVKNNLQLIASILNMKIRKAHTPDAKVALRDLQTRVMGLATVHRSLYETSLQGRVQADELMRSIAMNVLNAGQVESKAIEVEESYAPLVLYPDQAVPLSLIASEALSNALKYGGSDPGGTARVSIRLDAEPDSGDAVLTVVNSRGSVPMTETEDMEGSGLGNQLILAFTSQLEGRVEQEDEPDHYTMRLRFPLAEFREDAEEAAE</sequence>
<dbReference type="SUPFAM" id="SSF55874">
    <property type="entry name" value="ATPase domain of HSP90 chaperone/DNA topoisomerase II/histidine kinase"/>
    <property type="match status" value="1"/>
</dbReference>
<keyword evidence="5" id="KW-0547">Nucleotide-binding</keyword>
<dbReference type="STRING" id="1208324.P73_1496"/>
<gene>
    <name evidence="10" type="ORF">P73_1496</name>
</gene>
<evidence type="ECO:0000259" key="9">
    <source>
        <dbReference type="SMART" id="SM00387"/>
    </source>
</evidence>
<evidence type="ECO:0000256" key="7">
    <source>
        <dbReference type="ARBA" id="ARBA00022840"/>
    </source>
</evidence>
<evidence type="ECO:0000256" key="5">
    <source>
        <dbReference type="ARBA" id="ARBA00022741"/>
    </source>
</evidence>
<protein>
    <recommendedName>
        <fullName evidence="2">histidine kinase</fullName>
        <ecNumber evidence="2">2.7.13.3</ecNumber>
    </recommendedName>
</protein>
<dbReference type="AlphaFoldDB" id="A0A0B5DZS5"/>
<keyword evidence="3" id="KW-0597">Phosphoprotein</keyword>
<evidence type="ECO:0000256" key="2">
    <source>
        <dbReference type="ARBA" id="ARBA00012438"/>
    </source>
</evidence>
<dbReference type="Pfam" id="PF02518">
    <property type="entry name" value="HATPase_c"/>
    <property type="match status" value="1"/>
</dbReference>
<name>A0A0B5DZS5_9RHOB</name>
<keyword evidence="7" id="KW-0067">ATP-binding</keyword>
<organism evidence="10 11">
    <name type="scientific">Celeribacter indicus</name>
    <dbReference type="NCBI Taxonomy" id="1208324"/>
    <lineage>
        <taxon>Bacteria</taxon>
        <taxon>Pseudomonadati</taxon>
        <taxon>Pseudomonadota</taxon>
        <taxon>Alphaproteobacteria</taxon>
        <taxon>Rhodobacterales</taxon>
        <taxon>Roseobacteraceae</taxon>
        <taxon>Celeribacter</taxon>
    </lineage>
</organism>
<dbReference type="GO" id="GO:0005524">
    <property type="term" value="F:ATP binding"/>
    <property type="evidence" value="ECO:0007669"/>
    <property type="project" value="UniProtKB-KW"/>
</dbReference>
<evidence type="ECO:0000256" key="8">
    <source>
        <dbReference type="SAM" id="Phobius"/>
    </source>
</evidence>
<proteinExistence type="predicted"/>
<dbReference type="Gene3D" id="3.30.565.10">
    <property type="entry name" value="Histidine kinase-like ATPase, C-terminal domain"/>
    <property type="match status" value="1"/>
</dbReference>
<evidence type="ECO:0000256" key="4">
    <source>
        <dbReference type="ARBA" id="ARBA00022679"/>
    </source>
</evidence>
<evidence type="ECO:0000256" key="3">
    <source>
        <dbReference type="ARBA" id="ARBA00022553"/>
    </source>
</evidence>
<dbReference type="PANTHER" id="PTHR41523:SF8">
    <property type="entry name" value="ETHYLENE RESPONSE SENSOR PROTEIN"/>
    <property type="match status" value="1"/>
</dbReference>
<dbReference type="HOGENOM" id="CLU_024378_1_0_5"/>